<dbReference type="Gene3D" id="1.25.40.10">
    <property type="entry name" value="Tetratricopeptide repeat domain"/>
    <property type="match status" value="1"/>
</dbReference>
<evidence type="ECO:0000313" key="2">
    <source>
        <dbReference type="Proteomes" id="UP000307217"/>
    </source>
</evidence>
<dbReference type="PANTHER" id="PTHR12558">
    <property type="entry name" value="CELL DIVISION CYCLE 16,23,27"/>
    <property type="match status" value="1"/>
</dbReference>
<dbReference type="EMBL" id="PNBX01000073">
    <property type="protein sequence ID" value="TMO66616.1"/>
    <property type="molecule type" value="Genomic_DNA"/>
</dbReference>
<reference evidence="2" key="2">
    <citation type="submission" date="2019-06" db="EMBL/GenBank/DDBJ databases">
        <title>Co-occurence of chitin degradation, pigmentation and bioactivity in marine Pseudoalteromonas.</title>
        <authorList>
            <person name="Sonnenschein E.C."/>
            <person name="Bech P.K."/>
        </authorList>
    </citation>
    <scope>NUCLEOTIDE SEQUENCE [LARGE SCALE GENOMIC DNA]</scope>
    <source>
        <strain evidence="2">S3790</strain>
    </source>
</reference>
<dbReference type="InterPro" id="IPR011990">
    <property type="entry name" value="TPR-like_helical_dom_sf"/>
</dbReference>
<dbReference type="PANTHER" id="PTHR12558:SF13">
    <property type="entry name" value="CELL DIVISION CYCLE PROTEIN 27 HOMOLOG"/>
    <property type="match status" value="1"/>
</dbReference>
<dbReference type="SMART" id="SM00028">
    <property type="entry name" value="TPR"/>
    <property type="match status" value="4"/>
</dbReference>
<reference evidence="1 2" key="1">
    <citation type="submission" date="2018-01" db="EMBL/GenBank/DDBJ databases">
        <authorList>
            <person name="Paulsen S."/>
            <person name="Gram L.K."/>
        </authorList>
    </citation>
    <scope>NUCLEOTIDE SEQUENCE [LARGE SCALE GENOMIC DNA]</scope>
    <source>
        <strain evidence="1 2">S3790</strain>
    </source>
</reference>
<name>A0A5S3V5S1_9GAMM</name>
<dbReference type="AlphaFoldDB" id="A0A5S3V5S1"/>
<accession>A0A5S3V5S1</accession>
<dbReference type="RefSeq" id="WP_138592740.1">
    <property type="nucleotide sequence ID" value="NZ_PNBX01000073.1"/>
</dbReference>
<dbReference type="Proteomes" id="UP000307217">
    <property type="component" value="Unassembled WGS sequence"/>
</dbReference>
<dbReference type="SUPFAM" id="SSF48452">
    <property type="entry name" value="TPR-like"/>
    <property type="match status" value="1"/>
</dbReference>
<dbReference type="OrthoDB" id="5406098at2"/>
<dbReference type="Pfam" id="PF13432">
    <property type="entry name" value="TPR_16"/>
    <property type="match status" value="1"/>
</dbReference>
<proteinExistence type="predicted"/>
<gene>
    <name evidence="1" type="ORF">CWC19_15740</name>
</gene>
<dbReference type="InterPro" id="IPR019734">
    <property type="entry name" value="TPR_rpt"/>
</dbReference>
<sequence length="378" mass="42270">MELIGKSKVERLLSFWRLDQTNEPLFLELLSSIQLSQSYELIKTLNDDSILTNFTSVGVHASFLQLLVTSQNTEEAKVYLNKYQQYLSHWCGHFHALIAFTEHDFDTVIYYLDTQQGAETSNESVLLLARAYFMKGLINDAISTLAPYISDQENTDVIGLYALCQFDIGNYQVSSDLAQGALEKHLYNLDATLTLASYYSIIQDLTLAEKYIERCLELNPLLGRALSLKGQLAMYTGDFSSALVALKAATKTMPNHIGTWHLLAWTLLFNNNLADASIAFNKALELNPAFSESHGGIALVQIQNNAIEDARNSIKRALRLDSNCFTAKFAQSLIYELQGKVNEARVLVESILDSNSHIASVSYKQLVQNALLNMANKN</sequence>
<protein>
    <submittedName>
        <fullName evidence="1">Uncharacterized protein</fullName>
    </submittedName>
</protein>
<dbReference type="Pfam" id="PF13181">
    <property type="entry name" value="TPR_8"/>
    <property type="match status" value="2"/>
</dbReference>
<comment type="caution">
    <text evidence="1">The sequence shown here is derived from an EMBL/GenBank/DDBJ whole genome shotgun (WGS) entry which is preliminary data.</text>
</comment>
<evidence type="ECO:0000313" key="1">
    <source>
        <dbReference type="EMBL" id="TMO66616.1"/>
    </source>
</evidence>
<organism evidence="1 2">
    <name type="scientific">Pseudoalteromonas aurantia</name>
    <dbReference type="NCBI Taxonomy" id="43654"/>
    <lineage>
        <taxon>Bacteria</taxon>
        <taxon>Pseudomonadati</taxon>
        <taxon>Pseudomonadota</taxon>
        <taxon>Gammaproteobacteria</taxon>
        <taxon>Alteromonadales</taxon>
        <taxon>Pseudoalteromonadaceae</taxon>
        <taxon>Pseudoalteromonas</taxon>
    </lineage>
</organism>